<proteinExistence type="predicted"/>
<comment type="caution">
    <text evidence="1">The sequence shown here is derived from an EMBL/GenBank/DDBJ whole genome shotgun (WGS) entry which is preliminary data.</text>
</comment>
<organism evidence="1 2">
    <name type="scientific">Crotalaria pallida</name>
    <name type="common">Smooth rattlebox</name>
    <name type="synonym">Crotalaria striata</name>
    <dbReference type="NCBI Taxonomy" id="3830"/>
    <lineage>
        <taxon>Eukaryota</taxon>
        <taxon>Viridiplantae</taxon>
        <taxon>Streptophyta</taxon>
        <taxon>Embryophyta</taxon>
        <taxon>Tracheophyta</taxon>
        <taxon>Spermatophyta</taxon>
        <taxon>Magnoliopsida</taxon>
        <taxon>eudicotyledons</taxon>
        <taxon>Gunneridae</taxon>
        <taxon>Pentapetalae</taxon>
        <taxon>rosids</taxon>
        <taxon>fabids</taxon>
        <taxon>Fabales</taxon>
        <taxon>Fabaceae</taxon>
        <taxon>Papilionoideae</taxon>
        <taxon>50 kb inversion clade</taxon>
        <taxon>genistoids sensu lato</taxon>
        <taxon>core genistoids</taxon>
        <taxon>Crotalarieae</taxon>
        <taxon>Crotalaria</taxon>
    </lineage>
</organism>
<dbReference type="AlphaFoldDB" id="A0AAN9HU95"/>
<sequence length="93" mass="10708">MYLQLCKCCDLCTNIKYAQRSVRYQLVPPVLRLLTFDLLANGLNWRFPFLQVSKQVSRGEMRQIELTQCVANVAMPPCSVDQRVEPVDQCLPC</sequence>
<accession>A0AAN9HU95</accession>
<dbReference type="Proteomes" id="UP001372338">
    <property type="component" value="Unassembled WGS sequence"/>
</dbReference>
<dbReference type="EMBL" id="JAYWIO010000007">
    <property type="protein sequence ID" value="KAK7252395.1"/>
    <property type="molecule type" value="Genomic_DNA"/>
</dbReference>
<keyword evidence="2" id="KW-1185">Reference proteome</keyword>
<gene>
    <name evidence="1" type="ORF">RIF29_36307</name>
</gene>
<evidence type="ECO:0000313" key="2">
    <source>
        <dbReference type="Proteomes" id="UP001372338"/>
    </source>
</evidence>
<name>A0AAN9HU95_CROPI</name>
<protein>
    <submittedName>
        <fullName evidence="1">Uncharacterized protein</fullName>
    </submittedName>
</protein>
<reference evidence="1 2" key="1">
    <citation type="submission" date="2024-01" db="EMBL/GenBank/DDBJ databases">
        <title>The genomes of 5 underutilized Papilionoideae crops provide insights into root nodulation and disease resistanc.</title>
        <authorList>
            <person name="Yuan L."/>
        </authorList>
    </citation>
    <scope>NUCLEOTIDE SEQUENCE [LARGE SCALE GENOMIC DNA]</scope>
    <source>
        <strain evidence="1">ZHUSHIDOU_FW_LH</strain>
        <tissue evidence="1">Leaf</tissue>
    </source>
</reference>
<evidence type="ECO:0000313" key="1">
    <source>
        <dbReference type="EMBL" id="KAK7252395.1"/>
    </source>
</evidence>